<dbReference type="Proteomes" id="UP000268623">
    <property type="component" value="Unassembled WGS sequence"/>
</dbReference>
<name>A0A3M9XTT9_9HYPH</name>
<dbReference type="EMBL" id="QWDD01000001">
    <property type="protein sequence ID" value="RNJ51431.1"/>
    <property type="molecule type" value="Genomic_DNA"/>
</dbReference>
<dbReference type="AlphaFoldDB" id="A0A3M9XTT9"/>
<comment type="cofactor">
    <cofactor evidence="1">
        <name>thiamine diphosphate</name>
        <dbReference type="ChEBI" id="CHEBI:58937"/>
    </cofactor>
</comment>
<keyword evidence="2" id="KW-0560">Oxidoreductase</keyword>
<evidence type="ECO:0000256" key="2">
    <source>
        <dbReference type="ARBA" id="ARBA00023002"/>
    </source>
</evidence>
<dbReference type="InterPro" id="IPR001017">
    <property type="entry name" value="DH_E1"/>
</dbReference>
<dbReference type="GO" id="GO:0004739">
    <property type="term" value="F:pyruvate dehydrogenase (acetyl-transferring) activity"/>
    <property type="evidence" value="ECO:0007669"/>
    <property type="project" value="UniProtKB-EC"/>
</dbReference>
<dbReference type="InterPro" id="IPR050642">
    <property type="entry name" value="PDH_E1_Alpha_Subunit"/>
</dbReference>
<keyword evidence="3" id="KW-0786">Thiamine pyrophosphate</keyword>
<evidence type="ECO:0000313" key="8">
    <source>
        <dbReference type="Proteomes" id="UP000268623"/>
    </source>
</evidence>
<dbReference type="SUPFAM" id="SSF52518">
    <property type="entry name" value="Thiamin diphosphate-binding fold (THDP-binding)"/>
    <property type="match status" value="1"/>
</dbReference>
<dbReference type="OrthoDB" id="9766715at2"/>
<accession>A0A3M9XTT9</accession>
<keyword evidence="8" id="KW-1185">Reference proteome</keyword>
<evidence type="ECO:0000256" key="3">
    <source>
        <dbReference type="ARBA" id="ARBA00023052"/>
    </source>
</evidence>
<organism evidence="7 8">
    <name type="scientific">Methylocystis hirsuta</name>
    <dbReference type="NCBI Taxonomy" id="369798"/>
    <lineage>
        <taxon>Bacteria</taxon>
        <taxon>Pseudomonadati</taxon>
        <taxon>Pseudomonadota</taxon>
        <taxon>Alphaproteobacteria</taxon>
        <taxon>Hyphomicrobiales</taxon>
        <taxon>Methylocystaceae</taxon>
        <taxon>Methylocystis</taxon>
    </lineage>
</organism>
<dbReference type="Gene3D" id="3.40.50.970">
    <property type="match status" value="1"/>
</dbReference>
<evidence type="ECO:0000313" key="7">
    <source>
        <dbReference type="EMBL" id="RNJ51431.1"/>
    </source>
</evidence>
<dbReference type="InterPro" id="IPR029061">
    <property type="entry name" value="THDP-binding"/>
</dbReference>
<evidence type="ECO:0000259" key="6">
    <source>
        <dbReference type="Pfam" id="PF00676"/>
    </source>
</evidence>
<dbReference type="PANTHER" id="PTHR11516">
    <property type="entry name" value="PYRUVATE DEHYDROGENASE E1 COMPONENT, ALPHA SUBUNIT BACTERIAL AND ORGANELLAR"/>
    <property type="match status" value="1"/>
</dbReference>
<evidence type="ECO:0000256" key="5">
    <source>
        <dbReference type="ARBA" id="ARBA00051231"/>
    </source>
</evidence>
<feature type="domain" description="Dehydrogenase E1 component" evidence="6">
    <location>
        <begin position="7"/>
        <end position="300"/>
    </location>
</feature>
<reference evidence="7 8" key="1">
    <citation type="submission" date="2018-08" db="EMBL/GenBank/DDBJ databases">
        <title>Genome sequence of Methylocystis hirsuta CSC1, a methanotroph able to accumulate PHAs.</title>
        <authorList>
            <person name="Bordel S."/>
            <person name="Rodriguez E."/>
            <person name="Gancedo J."/>
            <person name="Munoz R."/>
        </authorList>
    </citation>
    <scope>NUCLEOTIDE SEQUENCE [LARGE SCALE GENOMIC DNA]</scope>
    <source>
        <strain evidence="7 8">CSC1</strain>
    </source>
</reference>
<sequence>MYKQLLRLRLVEDAIARRYSEYEMRCPTHLCTGQEAIPVGVSAHLRTDDLVFSGHRSHGHYLAKGGSLKSMLAELYGRATGCAGGKGGSQHLIDLSCGFMGSAPILASTISVGVGAAWEIAMRGESRVVVVYFGDGATEEGTFHEAMNFASVKRLPVVFVCENNLYSVHSSLDVRQPNRPISALGSAHAMAASHADGNNVETVYRMADEAILRARVGDGPTIMEFTTYRWMEHCGPNGDIELNYRAASELAAWKERDPLTMYREVLIADDLLTPADDMALRRQIDEEVEEAFSFARASAFPCASNLMAHVYPARTRPA</sequence>
<dbReference type="CDD" id="cd02000">
    <property type="entry name" value="TPP_E1_PDC_ADC_BCADC"/>
    <property type="match status" value="1"/>
</dbReference>
<gene>
    <name evidence="7" type="ORF">D1O30_01025</name>
</gene>
<dbReference type="Pfam" id="PF00676">
    <property type="entry name" value="E1_dh"/>
    <property type="match status" value="1"/>
</dbReference>
<dbReference type="PANTHER" id="PTHR11516:SF60">
    <property type="entry name" value="PYRUVATE DEHYDROGENASE E1 COMPONENT SUBUNIT ALPHA"/>
    <property type="match status" value="1"/>
</dbReference>
<comment type="function">
    <text evidence="4">The pyruvate dehydrogenase complex catalyzes the overall conversion of pyruvate to acetyl-CoA and CO(2). It contains multiple copies of three enzymatic components: pyruvate dehydrogenase (E1), dihydrolipoamide acetyltransferase (E2) and lipoamide dehydrogenase (E3).</text>
</comment>
<dbReference type="GO" id="GO:0006086">
    <property type="term" value="P:pyruvate decarboxylation to acetyl-CoA"/>
    <property type="evidence" value="ECO:0007669"/>
    <property type="project" value="TreeGrafter"/>
</dbReference>
<protein>
    <submittedName>
        <fullName evidence="7">Thiamine pyrophosphate-dependent dehydrogenase E1 component subunit alpha</fullName>
    </submittedName>
</protein>
<evidence type="ECO:0000256" key="4">
    <source>
        <dbReference type="ARBA" id="ARBA00025211"/>
    </source>
</evidence>
<proteinExistence type="predicted"/>
<comment type="catalytic activity">
    <reaction evidence="5">
        <text>N(6)-[(R)-lipoyl]-L-lysyl-[protein] + pyruvate + H(+) = N(6)-[(R)-S(8)-acetyldihydrolipoyl]-L-lysyl-[protein] + CO2</text>
        <dbReference type="Rhea" id="RHEA:19189"/>
        <dbReference type="Rhea" id="RHEA-COMP:10474"/>
        <dbReference type="Rhea" id="RHEA-COMP:10478"/>
        <dbReference type="ChEBI" id="CHEBI:15361"/>
        <dbReference type="ChEBI" id="CHEBI:15378"/>
        <dbReference type="ChEBI" id="CHEBI:16526"/>
        <dbReference type="ChEBI" id="CHEBI:83099"/>
        <dbReference type="ChEBI" id="CHEBI:83111"/>
        <dbReference type="EC" id="1.2.4.1"/>
    </reaction>
</comment>
<evidence type="ECO:0000256" key="1">
    <source>
        <dbReference type="ARBA" id="ARBA00001964"/>
    </source>
</evidence>
<comment type="caution">
    <text evidence="7">The sequence shown here is derived from an EMBL/GenBank/DDBJ whole genome shotgun (WGS) entry which is preliminary data.</text>
</comment>